<dbReference type="AlphaFoldDB" id="A0A225VKG0"/>
<proteinExistence type="predicted"/>
<dbReference type="EMBL" id="NBNE01004534">
    <property type="protein sequence ID" value="OWZ05247.1"/>
    <property type="molecule type" value="Genomic_DNA"/>
</dbReference>
<gene>
    <name evidence="2" type="ORF">PHMEG_00022697</name>
</gene>
<dbReference type="SUPFAM" id="SSF53098">
    <property type="entry name" value="Ribonuclease H-like"/>
    <property type="match status" value="1"/>
</dbReference>
<comment type="caution">
    <text evidence="2">The sequence shown here is derived from an EMBL/GenBank/DDBJ whole genome shotgun (WGS) entry which is preliminary data.</text>
</comment>
<accession>A0A225VKG0</accession>
<feature type="domain" description="HAT C-terminal dimerisation" evidence="1">
    <location>
        <begin position="12"/>
        <end position="70"/>
    </location>
</feature>
<evidence type="ECO:0000313" key="3">
    <source>
        <dbReference type="Proteomes" id="UP000198211"/>
    </source>
</evidence>
<reference evidence="3" key="1">
    <citation type="submission" date="2017-03" db="EMBL/GenBank/DDBJ databases">
        <title>Phytopthora megakarya and P. palmivora, two closely related causual agents of cacao black pod achieved similar genome size and gene model numbers by different mechanisms.</title>
        <authorList>
            <person name="Ali S."/>
            <person name="Shao J."/>
            <person name="Larry D.J."/>
            <person name="Kronmiller B."/>
            <person name="Shen D."/>
            <person name="Strem M.D."/>
            <person name="Melnick R.L."/>
            <person name="Guiltinan M.J."/>
            <person name="Tyler B.M."/>
            <person name="Meinhardt L.W."/>
            <person name="Bailey B.A."/>
        </authorList>
    </citation>
    <scope>NUCLEOTIDE SEQUENCE [LARGE SCALE GENOMIC DNA]</scope>
    <source>
        <strain evidence="3">zdho120</strain>
    </source>
</reference>
<dbReference type="Pfam" id="PF05699">
    <property type="entry name" value="Dimer_Tnp_hAT"/>
    <property type="match status" value="1"/>
</dbReference>
<evidence type="ECO:0000259" key="1">
    <source>
        <dbReference type="Pfam" id="PF05699"/>
    </source>
</evidence>
<organism evidence="2 3">
    <name type="scientific">Phytophthora megakarya</name>
    <dbReference type="NCBI Taxonomy" id="4795"/>
    <lineage>
        <taxon>Eukaryota</taxon>
        <taxon>Sar</taxon>
        <taxon>Stramenopiles</taxon>
        <taxon>Oomycota</taxon>
        <taxon>Peronosporomycetes</taxon>
        <taxon>Peronosporales</taxon>
        <taxon>Peronosporaceae</taxon>
        <taxon>Phytophthora</taxon>
    </lineage>
</organism>
<dbReference type="Proteomes" id="UP000198211">
    <property type="component" value="Unassembled WGS sequence"/>
</dbReference>
<name>A0A225VKG0_9STRA</name>
<keyword evidence="3" id="KW-1185">Reference proteome</keyword>
<dbReference type="OrthoDB" id="89655at2759"/>
<sequence length="171" mass="19247">MFDIYTEMSGREYWYEHGRKRFPLLAPIAIRVLSVPTSSAAAERVWSIYSFIWSKRRNRLSATTVEKLTFNYCNSSLLDDVDHEDDFDNSLDVLDMEDRNDDEGYVASQSRMGSWYIVAGLTHAATYCKPTCTPTSVDVNQKKSTCFFHTLIGSHHGNGGCSLTAAPVAAR</sequence>
<protein>
    <recommendedName>
        <fullName evidence="1">HAT C-terminal dimerisation domain-containing protein</fullName>
    </recommendedName>
</protein>
<dbReference type="GO" id="GO:0046983">
    <property type="term" value="F:protein dimerization activity"/>
    <property type="evidence" value="ECO:0007669"/>
    <property type="project" value="InterPro"/>
</dbReference>
<dbReference type="InterPro" id="IPR012337">
    <property type="entry name" value="RNaseH-like_sf"/>
</dbReference>
<dbReference type="InterPro" id="IPR008906">
    <property type="entry name" value="HATC_C_dom"/>
</dbReference>
<evidence type="ECO:0000313" key="2">
    <source>
        <dbReference type="EMBL" id="OWZ05247.1"/>
    </source>
</evidence>